<accession>A0AAW1ZH56</accession>
<comment type="caution">
    <text evidence="2">The sequence shown here is derived from an EMBL/GenBank/DDBJ whole genome shotgun (WGS) entry which is preliminary data.</text>
</comment>
<evidence type="ECO:0000313" key="2">
    <source>
        <dbReference type="EMBL" id="KAK9959674.1"/>
    </source>
</evidence>
<keyword evidence="3" id="KW-1185">Reference proteome</keyword>
<protein>
    <submittedName>
        <fullName evidence="2">Uncharacterized protein</fullName>
    </submittedName>
</protein>
<gene>
    <name evidence="2" type="ORF">ABG768_009782</name>
</gene>
<organism evidence="2 3">
    <name type="scientific">Culter alburnus</name>
    <name type="common">Topmouth culter</name>
    <dbReference type="NCBI Taxonomy" id="194366"/>
    <lineage>
        <taxon>Eukaryota</taxon>
        <taxon>Metazoa</taxon>
        <taxon>Chordata</taxon>
        <taxon>Craniata</taxon>
        <taxon>Vertebrata</taxon>
        <taxon>Euteleostomi</taxon>
        <taxon>Actinopterygii</taxon>
        <taxon>Neopterygii</taxon>
        <taxon>Teleostei</taxon>
        <taxon>Ostariophysi</taxon>
        <taxon>Cypriniformes</taxon>
        <taxon>Xenocyprididae</taxon>
        <taxon>Xenocypridinae</taxon>
        <taxon>Culter</taxon>
    </lineage>
</organism>
<proteinExistence type="predicted"/>
<evidence type="ECO:0000313" key="3">
    <source>
        <dbReference type="Proteomes" id="UP001479290"/>
    </source>
</evidence>
<dbReference type="InterPro" id="IPR016187">
    <property type="entry name" value="CTDL_fold"/>
</dbReference>
<name>A0AAW1ZH56_CULAL</name>
<dbReference type="Proteomes" id="UP001479290">
    <property type="component" value="Unassembled WGS sequence"/>
</dbReference>
<feature type="region of interest" description="Disordered" evidence="1">
    <location>
        <begin position="1"/>
        <end position="22"/>
    </location>
</feature>
<dbReference type="AlphaFoldDB" id="A0AAW1ZH56"/>
<dbReference type="EMBL" id="JAWDJR010000017">
    <property type="protein sequence ID" value="KAK9959674.1"/>
    <property type="molecule type" value="Genomic_DNA"/>
</dbReference>
<feature type="compositionally biased region" description="Polar residues" evidence="1">
    <location>
        <begin position="1"/>
        <end position="11"/>
    </location>
</feature>
<sequence length="166" mass="18630">MELQQRFSVSMNEYEESEGTQRGSVFQTEDVYQSLQYQPTAAQKTNSTKQVSEVWLLYDNVFYLFWSEHTDCSAAESFCSKRNASLAMLSVHNKVWLMSRTNGKQFLVSKASSDGSGDIASPFTDDEDHECGGIMTSDVEADHGEGFVCERIMNPIGTAFTEFQPS</sequence>
<dbReference type="SUPFAM" id="SSF56436">
    <property type="entry name" value="C-type lectin-like"/>
    <property type="match status" value="1"/>
</dbReference>
<reference evidence="2 3" key="1">
    <citation type="submission" date="2024-05" db="EMBL/GenBank/DDBJ databases">
        <title>A high-quality chromosomal-level genome assembly of Topmouth culter (Culter alburnus).</title>
        <authorList>
            <person name="Zhao H."/>
        </authorList>
    </citation>
    <scope>NUCLEOTIDE SEQUENCE [LARGE SCALE GENOMIC DNA]</scope>
    <source>
        <strain evidence="2">CATC2023</strain>
        <tissue evidence="2">Muscle</tissue>
    </source>
</reference>
<evidence type="ECO:0000256" key="1">
    <source>
        <dbReference type="SAM" id="MobiDB-lite"/>
    </source>
</evidence>